<accession>A0ABQ6JMW6</accession>
<dbReference type="PROSITE" id="PS50977">
    <property type="entry name" value="HTH_TETR_2"/>
    <property type="match status" value="1"/>
</dbReference>
<gene>
    <name evidence="6" type="ORF">GCM10025869_01540</name>
</gene>
<dbReference type="InterPro" id="IPR050109">
    <property type="entry name" value="HTH-type_TetR-like_transc_reg"/>
</dbReference>
<reference evidence="7" key="1">
    <citation type="journal article" date="2019" name="Int. J. Syst. Evol. Microbiol.">
        <title>The Global Catalogue of Microorganisms (GCM) 10K type strain sequencing project: providing services to taxonomists for standard genome sequencing and annotation.</title>
        <authorList>
            <consortium name="The Broad Institute Genomics Platform"/>
            <consortium name="The Broad Institute Genome Sequencing Center for Infectious Disease"/>
            <person name="Wu L."/>
            <person name="Ma J."/>
        </authorList>
    </citation>
    <scope>NUCLEOTIDE SEQUENCE [LARGE SCALE GENOMIC DNA]</scope>
    <source>
        <strain evidence="7">NBRC 108755</strain>
    </source>
</reference>
<evidence type="ECO:0000256" key="1">
    <source>
        <dbReference type="ARBA" id="ARBA00023015"/>
    </source>
</evidence>
<dbReference type="InterPro" id="IPR025996">
    <property type="entry name" value="MT1864/Rv1816-like_C"/>
</dbReference>
<dbReference type="InterPro" id="IPR009057">
    <property type="entry name" value="Homeodomain-like_sf"/>
</dbReference>
<dbReference type="SUPFAM" id="SSF46689">
    <property type="entry name" value="Homeodomain-like"/>
    <property type="match status" value="1"/>
</dbReference>
<feature type="domain" description="HTH tetR-type" evidence="5">
    <location>
        <begin position="5"/>
        <end position="65"/>
    </location>
</feature>
<proteinExistence type="predicted"/>
<evidence type="ECO:0000256" key="4">
    <source>
        <dbReference type="PROSITE-ProRule" id="PRU00335"/>
    </source>
</evidence>
<dbReference type="Gene3D" id="1.10.10.60">
    <property type="entry name" value="Homeodomain-like"/>
    <property type="match status" value="1"/>
</dbReference>
<feature type="DNA-binding region" description="H-T-H motif" evidence="4">
    <location>
        <begin position="28"/>
        <end position="47"/>
    </location>
</feature>
<dbReference type="InterPro" id="IPR036271">
    <property type="entry name" value="Tet_transcr_reg_TetR-rel_C_sf"/>
</dbReference>
<sequence>MPRAGLSRDAVVALTVELLDADPHAPITLAAVASRAGVAVPSLYKHVRSLDELRDAVAVVGVTRLADAVADAVAGASGRAAFRAAGRAIRAEARAHPGLYLASQPAPGREASAELLAAGERAVALLAGVVRREGLLAAREVDAVRIARAAVHGFVLLEAAGGFGLPDDVDASFDRLLDVVWAGFAELG</sequence>
<dbReference type="InterPro" id="IPR001647">
    <property type="entry name" value="HTH_TetR"/>
</dbReference>
<dbReference type="EMBL" id="BSVA01000001">
    <property type="protein sequence ID" value="GMA89625.1"/>
    <property type="molecule type" value="Genomic_DNA"/>
</dbReference>
<dbReference type="Pfam" id="PF13305">
    <property type="entry name" value="TetR_C_33"/>
    <property type="match status" value="1"/>
</dbReference>
<keyword evidence="3" id="KW-0804">Transcription</keyword>
<keyword evidence="2 4" id="KW-0238">DNA-binding</keyword>
<organism evidence="6 7">
    <name type="scientific">Homoserinibacter gongjuensis</name>
    <dbReference type="NCBI Taxonomy" id="1162968"/>
    <lineage>
        <taxon>Bacteria</taxon>
        <taxon>Bacillati</taxon>
        <taxon>Actinomycetota</taxon>
        <taxon>Actinomycetes</taxon>
        <taxon>Micrococcales</taxon>
        <taxon>Microbacteriaceae</taxon>
        <taxon>Homoserinibacter</taxon>
    </lineage>
</organism>
<dbReference type="Gene3D" id="1.10.357.10">
    <property type="entry name" value="Tetracycline Repressor, domain 2"/>
    <property type="match status" value="1"/>
</dbReference>
<protein>
    <submittedName>
        <fullName evidence="6">TetR family transcriptional regulator</fullName>
    </submittedName>
</protein>
<comment type="caution">
    <text evidence="6">The sequence shown here is derived from an EMBL/GenBank/DDBJ whole genome shotgun (WGS) entry which is preliminary data.</text>
</comment>
<evidence type="ECO:0000313" key="7">
    <source>
        <dbReference type="Proteomes" id="UP001157069"/>
    </source>
</evidence>
<keyword evidence="7" id="KW-1185">Reference proteome</keyword>
<name>A0ABQ6JMW6_9MICO</name>
<dbReference type="PANTHER" id="PTHR30055:SF239">
    <property type="entry name" value="TRANSCRIPTIONAL REGULATORY PROTEIN"/>
    <property type="match status" value="1"/>
</dbReference>
<dbReference type="PANTHER" id="PTHR30055">
    <property type="entry name" value="HTH-TYPE TRANSCRIPTIONAL REGULATOR RUTR"/>
    <property type="match status" value="1"/>
</dbReference>
<evidence type="ECO:0000256" key="2">
    <source>
        <dbReference type="ARBA" id="ARBA00023125"/>
    </source>
</evidence>
<dbReference type="RefSeq" id="WP_284296988.1">
    <property type="nucleotide sequence ID" value="NZ_BSVA01000001.1"/>
</dbReference>
<evidence type="ECO:0000256" key="3">
    <source>
        <dbReference type="ARBA" id="ARBA00023163"/>
    </source>
</evidence>
<dbReference type="Proteomes" id="UP001157069">
    <property type="component" value="Unassembled WGS sequence"/>
</dbReference>
<evidence type="ECO:0000313" key="6">
    <source>
        <dbReference type="EMBL" id="GMA89625.1"/>
    </source>
</evidence>
<dbReference type="SUPFAM" id="SSF48498">
    <property type="entry name" value="Tetracyclin repressor-like, C-terminal domain"/>
    <property type="match status" value="1"/>
</dbReference>
<evidence type="ECO:0000259" key="5">
    <source>
        <dbReference type="PROSITE" id="PS50977"/>
    </source>
</evidence>
<keyword evidence="1" id="KW-0805">Transcription regulation</keyword>